<feature type="domain" description="Treble clef zinc finger" evidence="1">
    <location>
        <begin position="512"/>
        <end position="566"/>
    </location>
</feature>
<comment type="caution">
    <text evidence="2">The sequence shown here is derived from an EMBL/GenBank/DDBJ whole genome shotgun (WGS) entry which is preliminary data.</text>
</comment>
<keyword evidence="3" id="KW-1185">Reference proteome</keyword>
<accession>A0A4U8Q6M2</accession>
<dbReference type="EMBL" id="QGQD01000059">
    <property type="protein sequence ID" value="TLD00129.1"/>
    <property type="molecule type" value="Genomic_DNA"/>
</dbReference>
<dbReference type="PANTHER" id="PTHR37317:SF1">
    <property type="entry name" value="ZINC-RIBBON DOMAIN-CONTAINING PROTEIN-RELATED"/>
    <property type="match status" value="1"/>
</dbReference>
<proteinExistence type="predicted"/>
<protein>
    <recommendedName>
        <fullName evidence="1">Treble clef zinc finger domain-containing protein</fullName>
    </recommendedName>
</protein>
<sequence length="849" mass="100067">MKLSFKDYCIKYHKEEMISQWDYDTNKQSPGEVPSSSKIPVAWKCGKGHSWTMSPAWRTRCKNTDCPYCSRRRASSEYNLAITDPKMLDFWDYDRNKVLPEEVLPRSEVKYWWKCGKGHSWSLGPNEQYRLEGCPYCNGSRVSEDYNLEALFPEIAKEWDYEKNKLDPKEIHPYSGKKVFWVCSFNQSHKWQAVIVNRTKNAQGCPECNKQSKSSFPEQAVFYYMKKFFPDCQNRAMISGFEVDIYIPDFKLGIEYNGVFHEIYNREAFDKKKVEYLRRQGMDILTIRECKNQTRNQNKSQSSEQSMLQSKVDYHIQNANHIQNTNHDMSHCHTRNGHPSSQCLKQFSISSQNQCNNEEDSPEEEKQKILETGEITCQVDASYKYMNEVISKIFKYINVKYYLDTNGEINADIDVNRDRHYIRTLLVNGRKENSLASRYPKLAREWHKEANWPITPEMVSFGEGSPYVWKCEYGHVWKATPNKRTNRNQNCPYCSGHRVSNENRLSKVKPGIAKMWDKAKNGKLTPDDVAVNSHINVSWKCEKGHLWQRSVKEMVRSGRCPYCSGRRFTKENSLAEKYPHLLEQWDWDKNDISPWEISYGNKVEAWWICDKGHSWKARVANRSMLDRGCPYCSKRLATVDENFAIQYPELAKEWNYTRNGKLNPQDVRPRSNKKVWWICPQGHEWECEINNRVMGCKCPKCRSRYVRNGESLIKMYPDVAVRWNYNRNGDLNPSIVSAKSGEKVWWQCPDYPHHEWQRRIAHEVESKRGCPYCAGYRVCKENSLASLYPELVKEWDDRENGTLNAHDVLYKSHKVVGWICEEGHRWKASVISRTRDKKQCPHCRKESRR</sequence>
<feature type="domain" description="Treble clef zinc finger" evidence="1">
    <location>
        <begin position="791"/>
        <end position="845"/>
    </location>
</feature>
<dbReference type="InterPro" id="IPR025487">
    <property type="entry name" value="DUF4379"/>
</dbReference>
<feature type="domain" description="Treble clef zinc finger" evidence="1">
    <location>
        <begin position="720"/>
        <end position="775"/>
    </location>
</feature>
<evidence type="ECO:0000259" key="1">
    <source>
        <dbReference type="Pfam" id="PF14311"/>
    </source>
</evidence>
<feature type="domain" description="Treble clef zinc finger" evidence="1">
    <location>
        <begin position="650"/>
        <end position="703"/>
    </location>
</feature>
<reference evidence="2 3" key="1">
    <citation type="journal article" date="2019" name="Anaerobe">
        <title>Detection of Robinsoniella peoriensis in multiple bone samples of a trauma patient.</title>
        <authorList>
            <person name="Schrottner P."/>
            <person name="Hartwich K."/>
            <person name="Bunk B."/>
            <person name="Schober I."/>
            <person name="Helbig S."/>
            <person name="Rudolph W.W."/>
            <person name="Gunzer F."/>
        </authorList>
    </citation>
    <scope>NUCLEOTIDE SEQUENCE [LARGE SCALE GENOMIC DNA]</scope>
    <source>
        <strain evidence="2 3">DSM 106044</strain>
    </source>
</reference>
<dbReference type="Gene3D" id="3.40.960.10">
    <property type="entry name" value="VSR Endonuclease"/>
    <property type="match status" value="1"/>
</dbReference>
<name>A0A4U8Q6M2_9FIRM</name>
<organism evidence="2 3">
    <name type="scientific">Robinsoniella peoriensis</name>
    <dbReference type="NCBI Taxonomy" id="180332"/>
    <lineage>
        <taxon>Bacteria</taxon>
        <taxon>Bacillati</taxon>
        <taxon>Bacillota</taxon>
        <taxon>Clostridia</taxon>
        <taxon>Lachnospirales</taxon>
        <taxon>Lachnospiraceae</taxon>
        <taxon>Robinsoniella</taxon>
    </lineage>
</organism>
<feature type="domain" description="Treble clef zinc finger" evidence="1">
    <location>
        <begin position="89"/>
        <end position="139"/>
    </location>
</feature>
<dbReference type="PANTHER" id="PTHR37317">
    <property type="entry name" value="BLR8090 PROTEIN"/>
    <property type="match status" value="1"/>
</dbReference>
<feature type="domain" description="Treble clef zinc finger" evidence="1">
    <location>
        <begin position="581"/>
        <end position="635"/>
    </location>
</feature>
<gene>
    <name evidence="2" type="ORF">DSM106044_03037</name>
</gene>
<dbReference type="Pfam" id="PF14311">
    <property type="entry name" value="DUF4379"/>
    <property type="match status" value="9"/>
</dbReference>
<feature type="domain" description="Treble clef zinc finger" evidence="1">
    <location>
        <begin position="442"/>
        <end position="497"/>
    </location>
</feature>
<dbReference type="Proteomes" id="UP000306509">
    <property type="component" value="Unassembled WGS sequence"/>
</dbReference>
<dbReference type="AlphaFoldDB" id="A0A4U8Q6M2"/>
<evidence type="ECO:0000313" key="3">
    <source>
        <dbReference type="Proteomes" id="UP000306509"/>
    </source>
</evidence>
<feature type="domain" description="Treble clef zinc finger" evidence="1">
    <location>
        <begin position="155"/>
        <end position="210"/>
    </location>
</feature>
<evidence type="ECO:0000313" key="2">
    <source>
        <dbReference type="EMBL" id="TLD00129.1"/>
    </source>
</evidence>
<dbReference type="STRING" id="180332.GCA_000797495_01465"/>
<dbReference type="RefSeq" id="WP_138002793.1">
    <property type="nucleotide sequence ID" value="NZ_QGQD01000059.1"/>
</dbReference>
<feature type="domain" description="Treble clef zinc finger" evidence="1">
    <location>
        <begin position="18"/>
        <end position="72"/>
    </location>
</feature>